<organism evidence="7 8">
    <name type="scientific">Mikania micrantha</name>
    <name type="common">bitter vine</name>
    <dbReference type="NCBI Taxonomy" id="192012"/>
    <lineage>
        <taxon>Eukaryota</taxon>
        <taxon>Viridiplantae</taxon>
        <taxon>Streptophyta</taxon>
        <taxon>Embryophyta</taxon>
        <taxon>Tracheophyta</taxon>
        <taxon>Spermatophyta</taxon>
        <taxon>Magnoliopsida</taxon>
        <taxon>eudicotyledons</taxon>
        <taxon>Gunneridae</taxon>
        <taxon>Pentapetalae</taxon>
        <taxon>asterids</taxon>
        <taxon>campanulids</taxon>
        <taxon>Asterales</taxon>
        <taxon>Asteraceae</taxon>
        <taxon>Asteroideae</taxon>
        <taxon>Heliantheae alliance</taxon>
        <taxon>Eupatorieae</taxon>
        <taxon>Mikania</taxon>
    </lineage>
</organism>
<protein>
    <recommendedName>
        <fullName evidence="6">SWIM-type domain-containing protein</fullName>
    </recommendedName>
</protein>
<keyword evidence="3" id="KW-0862">Zinc</keyword>
<dbReference type="Proteomes" id="UP000326396">
    <property type="component" value="Unassembled WGS sequence"/>
</dbReference>
<keyword evidence="2 4" id="KW-0863">Zinc-finger</keyword>
<evidence type="ECO:0000256" key="5">
    <source>
        <dbReference type="SAM" id="MobiDB-lite"/>
    </source>
</evidence>
<keyword evidence="8" id="KW-1185">Reference proteome</keyword>
<dbReference type="PROSITE" id="PS50966">
    <property type="entry name" value="ZF_SWIM"/>
    <property type="match status" value="1"/>
</dbReference>
<dbReference type="InterPro" id="IPR006564">
    <property type="entry name" value="Znf_PMZ"/>
</dbReference>
<dbReference type="Pfam" id="PF04434">
    <property type="entry name" value="SWIM"/>
    <property type="match status" value="1"/>
</dbReference>
<dbReference type="GO" id="GO:0008270">
    <property type="term" value="F:zinc ion binding"/>
    <property type="evidence" value="ECO:0007669"/>
    <property type="project" value="UniProtKB-KW"/>
</dbReference>
<evidence type="ECO:0000256" key="4">
    <source>
        <dbReference type="PROSITE-ProRule" id="PRU00325"/>
    </source>
</evidence>
<dbReference type="PANTHER" id="PTHR31973">
    <property type="entry name" value="POLYPROTEIN, PUTATIVE-RELATED"/>
    <property type="match status" value="1"/>
</dbReference>
<dbReference type="AlphaFoldDB" id="A0A5N6LK99"/>
<dbReference type="OrthoDB" id="1747431at2759"/>
<comment type="caution">
    <text evidence="7">The sequence shown here is derived from an EMBL/GenBank/DDBJ whole genome shotgun (WGS) entry which is preliminary data.</text>
</comment>
<dbReference type="SMART" id="SM00575">
    <property type="entry name" value="ZnF_PMZ"/>
    <property type="match status" value="1"/>
</dbReference>
<evidence type="ECO:0000259" key="6">
    <source>
        <dbReference type="PROSITE" id="PS50966"/>
    </source>
</evidence>
<dbReference type="EMBL" id="SZYD01000513">
    <property type="protein sequence ID" value="KAD1755263.1"/>
    <property type="molecule type" value="Genomic_DNA"/>
</dbReference>
<feature type="domain" description="SWIM-type" evidence="6">
    <location>
        <begin position="612"/>
        <end position="644"/>
    </location>
</feature>
<sequence>MFTPFLIQLYWGGGVTYENERILADNNTRSTTLIIQQKISYEEFLNLICFHLQVDNDLYRLTLKLYYTFNSNSQSSEIFNDSSLEVLYYLASNVHNFYANVHVTIDPRISLGQSSCMDLLRGFSSVNESPLGTMVPYQQFTESHVFEAGPSTNTNLHCLSNNEDDSNSDSEAEPPTSEESEVVPSSVETTDVDADEPEIDARFNSTNVSQTSNSGFDYANDPEELKAYAINESDDDDDDDMEIWDQNYPARVGLGMFFRNKNDVMLGVRSWNINCGRELYVVESKSAKWRAKCYSQNPNCNTNFATGPPCSWYVYAVKRRNDHMWQIIRWVDSHNCYGTIVGNDNRSLKSRDVATHILHNMREDLAYPVKQIRAFIKDQLNVDISYSKAWRARKEAIERIYGSWESNFEELPRYIAALQESNPGIINALKNLQVWKENAVHRFCLRHVRSNLMQKFKVSRLKLLTWAIGTTTQLRKYNHSVSLMTNINAEAWEYLRSIKESKWTLLKDKNYRRWGNMTTNISESFNNALGGIRLMPIKAIINCTFEKSVEHFLKNTEIAWNCQTRLPPRTWRWFEKRDLKSREHRIIEFDFRRGRYKVVSKIQTNSTGGNDYTVEYLDKKCTCGKWQMQRFPCSHAIAVCHNRGDPPETIVHELYTTGAYKAQYEGQFFPLTHQDYWNDPGWKIKADASKITTSRGRRRSRRIHNEMDVHHPDQPRTFRCGICKQLGHRRNACQSSHP</sequence>
<dbReference type="InterPro" id="IPR007527">
    <property type="entry name" value="Znf_SWIM"/>
</dbReference>
<feature type="region of interest" description="Disordered" evidence="5">
    <location>
        <begin position="151"/>
        <end position="198"/>
    </location>
</feature>
<feature type="compositionally biased region" description="Acidic residues" evidence="5">
    <location>
        <begin position="162"/>
        <end position="181"/>
    </location>
</feature>
<gene>
    <name evidence="7" type="ORF">E3N88_42345</name>
</gene>
<evidence type="ECO:0000256" key="2">
    <source>
        <dbReference type="ARBA" id="ARBA00022771"/>
    </source>
</evidence>
<keyword evidence="1" id="KW-0479">Metal-binding</keyword>
<evidence type="ECO:0000313" key="8">
    <source>
        <dbReference type="Proteomes" id="UP000326396"/>
    </source>
</evidence>
<accession>A0A5N6LK99</accession>
<evidence type="ECO:0000313" key="7">
    <source>
        <dbReference type="EMBL" id="KAD1755263.1"/>
    </source>
</evidence>
<evidence type="ECO:0000256" key="1">
    <source>
        <dbReference type="ARBA" id="ARBA00022723"/>
    </source>
</evidence>
<dbReference type="PANTHER" id="PTHR31973:SF195">
    <property type="entry name" value="MUDR FAMILY TRANSPOSASE"/>
    <property type="match status" value="1"/>
</dbReference>
<reference evidence="7 8" key="1">
    <citation type="submission" date="2019-05" db="EMBL/GenBank/DDBJ databases">
        <title>Mikania micrantha, genome provides insights into the molecular mechanism of rapid growth.</title>
        <authorList>
            <person name="Liu B."/>
        </authorList>
    </citation>
    <scope>NUCLEOTIDE SEQUENCE [LARGE SCALE GENOMIC DNA]</scope>
    <source>
        <strain evidence="7">NLD-2019</strain>
        <tissue evidence="7">Leaf</tissue>
    </source>
</reference>
<proteinExistence type="predicted"/>
<evidence type="ECO:0000256" key="3">
    <source>
        <dbReference type="ARBA" id="ARBA00022833"/>
    </source>
</evidence>
<name>A0A5N6LK99_9ASTR</name>